<accession>A0A239AKN4</accession>
<keyword evidence="2" id="KW-1185">Reference proteome</keyword>
<evidence type="ECO:0000313" key="2">
    <source>
        <dbReference type="Proteomes" id="UP000198304"/>
    </source>
</evidence>
<protein>
    <recommendedName>
        <fullName evidence="3">Cysteine-rich small domain-containing protein</fullName>
    </recommendedName>
</protein>
<dbReference type="AlphaFoldDB" id="A0A239AKN4"/>
<reference evidence="1 2" key="1">
    <citation type="submission" date="2017-06" db="EMBL/GenBank/DDBJ databases">
        <authorList>
            <person name="Kim H.J."/>
            <person name="Triplett B.A."/>
        </authorList>
    </citation>
    <scope>NUCLEOTIDE SEQUENCE [LARGE SCALE GENOMIC DNA]</scope>
    <source>
        <strain evidence="1 2">SCA</strain>
    </source>
</reference>
<evidence type="ECO:0000313" key="1">
    <source>
        <dbReference type="EMBL" id="SNR95902.1"/>
    </source>
</evidence>
<sequence>MGKNCDNCFWADSYGAFCVYELNRPSNNFCKMHSSKCECGHKAEYTYNGKLICSDCLLEKFSVERKSFTMTNYYYNGDYLGNDEVLDEVICNLDEDIEKLD</sequence>
<organism evidence="1 2">
    <name type="scientific">Anaerovirgula multivorans</name>
    <dbReference type="NCBI Taxonomy" id="312168"/>
    <lineage>
        <taxon>Bacteria</taxon>
        <taxon>Bacillati</taxon>
        <taxon>Bacillota</taxon>
        <taxon>Clostridia</taxon>
        <taxon>Peptostreptococcales</taxon>
        <taxon>Natronincolaceae</taxon>
        <taxon>Anaerovirgula</taxon>
    </lineage>
</organism>
<proteinExistence type="predicted"/>
<dbReference type="RefSeq" id="WP_089281293.1">
    <property type="nucleotide sequence ID" value="NZ_FZOJ01000002.1"/>
</dbReference>
<dbReference type="Proteomes" id="UP000198304">
    <property type="component" value="Unassembled WGS sequence"/>
</dbReference>
<gene>
    <name evidence="1" type="ORF">SAMN05446037_100295</name>
</gene>
<dbReference type="EMBL" id="FZOJ01000002">
    <property type="protein sequence ID" value="SNR95902.1"/>
    <property type="molecule type" value="Genomic_DNA"/>
</dbReference>
<evidence type="ECO:0008006" key="3">
    <source>
        <dbReference type="Google" id="ProtNLM"/>
    </source>
</evidence>
<name>A0A239AKN4_9FIRM</name>